<dbReference type="AlphaFoldDB" id="A0A434AW79"/>
<sequence length="162" mass="18270">MFKLKSILIISLLFVVISCDTSNEESLNSTDTIVFHTNDIAIDSKIASSLGYEELVIKEGSYQVDRCDENFGTVVFDLQQSIKSEKVMLKTQAGFGIRIRIGTRKSNCSRGIGFRCGLISAQSSQIYDQERDKLVKIDIDEESKTASLEFLEPVDWEKLKEE</sequence>
<gene>
    <name evidence="1" type="ORF">DLK05_06275</name>
</gene>
<name>A0A434AW79_9BACT</name>
<keyword evidence="2" id="KW-1185">Reference proteome</keyword>
<accession>A0A434AW79</accession>
<protein>
    <recommendedName>
        <fullName evidence="3">Lipoprotein</fullName>
    </recommendedName>
</protein>
<evidence type="ECO:0000313" key="1">
    <source>
        <dbReference type="EMBL" id="RUT78742.1"/>
    </source>
</evidence>
<dbReference type="EMBL" id="RJJX01000006">
    <property type="protein sequence ID" value="RUT78742.1"/>
    <property type="molecule type" value="Genomic_DNA"/>
</dbReference>
<dbReference type="Proteomes" id="UP000282985">
    <property type="component" value="Unassembled WGS sequence"/>
</dbReference>
<proteinExistence type="predicted"/>
<dbReference type="PROSITE" id="PS51257">
    <property type="entry name" value="PROKAR_LIPOPROTEIN"/>
    <property type="match status" value="1"/>
</dbReference>
<evidence type="ECO:0008006" key="3">
    <source>
        <dbReference type="Google" id="ProtNLM"/>
    </source>
</evidence>
<organism evidence="1 2">
    <name type="scientific">Ancylomarina longa</name>
    <dbReference type="NCBI Taxonomy" id="2487017"/>
    <lineage>
        <taxon>Bacteria</taxon>
        <taxon>Pseudomonadati</taxon>
        <taxon>Bacteroidota</taxon>
        <taxon>Bacteroidia</taxon>
        <taxon>Marinilabiliales</taxon>
        <taxon>Marinifilaceae</taxon>
        <taxon>Ancylomarina</taxon>
    </lineage>
</organism>
<comment type="caution">
    <text evidence="1">The sequence shown here is derived from an EMBL/GenBank/DDBJ whole genome shotgun (WGS) entry which is preliminary data.</text>
</comment>
<reference evidence="1 2" key="1">
    <citation type="submission" date="2018-11" db="EMBL/GenBank/DDBJ databases">
        <title>Parancylomarina longa gen. nov., sp. nov., isolated from sediments of southern Okinawa.</title>
        <authorList>
            <person name="Fu T."/>
        </authorList>
    </citation>
    <scope>NUCLEOTIDE SEQUENCE [LARGE SCALE GENOMIC DNA]</scope>
    <source>
        <strain evidence="1 2">T3-2 S1-C</strain>
    </source>
</reference>
<evidence type="ECO:0000313" key="2">
    <source>
        <dbReference type="Proteomes" id="UP000282985"/>
    </source>
</evidence>
<dbReference type="RefSeq" id="WP_127343138.1">
    <property type="nucleotide sequence ID" value="NZ_RJJX01000006.1"/>
</dbReference>